<evidence type="ECO:0000256" key="6">
    <source>
        <dbReference type="ARBA" id="ARBA00022842"/>
    </source>
</evidence>
<dbReference type="HAMAP" id="MF_00952">
    <property type="entry name" value="Topoisom_1_prok"/>
    <property type="match status" value="1"/>
</dbReference>
<dbReference type="AlphaFoldDB" id="A0A3N5AWS5"/>
<dbReference type="EC" id="5.6.2.1" evidence="10"/>
<dbReference type="InterPro" id="IPR023405">
    <property type="entry name" value="Topo_IA_core_domain"/>
</dbReference>
<dbReference type="Pfam" id="PF01751">
    <property type="entry name" value="Toprim"/>
    <property type="match status" value="1"/>
</dbReference>
<dbReference type="GO" id="GO:0003677">
    <property type="term" value="F:DNA binding"/>
    <property type="evidence" value="ECO:0007669"/>
    <property type="project" value="UniProtKB-KW"/>
</dbReference>
<name>A0A3N5AWS5_9THEO</name>
<evidence type="ECO:0000256" key="8">
    <source>
        <dbReference type="ARBA" id="ARBA00023125"/>
    </source>
</evidence>
<dbReference type="SUPFAM" id="SSF56712">
    <property type="entry name" value="Prokaryotic type I DNA topoisomerase"/>
    <property type="match status" value="1"/>
</dbReference>
<dbReference type="CDD" id="cd03363">
    <property type="entry name" value="TOPRIM_TopoIA_TopoI"/>
    <property type="match status" value="1"/>
</dbReference>
<dbReference type="Pfam" id="PF01396">
    <property type="entry name" value="Zn_ribbon_Top1"/>
    <property type="match status" value="3"/>
</dbReference>
<evidence type="ECO:0000256" key="9">
    <source>
        <dbReference type="ARBA" id="ARBA00023235"/>
    </source>
</evidence>
<evidence type="ECO:0000259" key="11">
    <source>
        <dbReference type="PROSITE" id="PS50880"/>
    </source>
</evidence>
<keyword evidence="5" id="KW-0862">Zinc</keyword>
<dbReference type="Proteomes" id="UP000282654">
    <property type="component" value="Unassembled WGS sequence"/>
</dbReference>
<dbReference type="Gene3D" id="3.30.65.10">
    <property type="entry name" value="Bacterial Topoisomerase I, domain 1"/>
    <property type="match status" value="2"/>
</dbReference>
<dbReference type="GO" id="GO:0003917">
    <property type="term" value="F:DNA topoisomerase type I (single strand cut, ATP-independent) activity"/>
    <property type="evidence" value="ECO:0007669"/>
    <property type="project" value="UniProtKB-UniRule"/>
</dbReference>
<feature type="site" description="Interaction with DNA" evidence="10">
    <location>
        <position position="32"/>
    </location>
</feature>
<feature type="site" description="Interaction with DNA" evidence="10">
    <location>
        <position position="139"/>
    </location>
</feature>
<dbReference type="CDD" id="cd00186">
    <property type="entry name" value="TOP1Ac"/>
    <property type="match status" value="1"/>
</dbReference>
<dbReference type="InterPro" id="IPR013497">
    <property type="entry name" value="Topo_IA_cen"/>
</dbReference>
<keyword evidence="9 10" id="KW-0413">Isomerase</keyword>
<dbReference type="Pfam" id="PF01131">
    <property type="entry name" value="Topoisom_bac"/>
    <property type="match status" value="1"/>
</dbReference>
<dbReference type="Gene3D" id="1.10.290.10">
    <property type="entry name" value="Topoisomerase I, domain 4"/>
    <property type="match status" value="1"/>
</dbReference>
<dbReference type="EMBL" id="RKRE01000001">
    <property type="protein sequence ID" value="RPF49706.1"/>
    <property type="molecule type" value="Genomic_DNA"/>
</dbReference>
<dbReference type="PANTHER" id="PTHR42785:SF1">
    <property type="entry name" value="DNA TOPOISOMERASE"/>
    <property type="match status" value="1"/>
</dbReference>
<dbReference type="Gene3D" id="3.40.50.140">
    <property type="match status" value="1"/>
</dbReference>
<dbReference type="InterPro" id="IPR013826">
    <property type="entry name" value="Topo_IA_cen_sub3"/>
</dbReference>
<comment type="caution">
    <text evidence="13">The sequence shown here is derived from an EMBL/GenBank/DDBJ whole genome shotgun (WGS) entry which is preliminary data.</text>
</comment>
<dbReference type="InterPro" id="IPR013498">
    <property type="entry name" value="Topo_IA_Znf"/>
</dbReference>
<dbReference type="InterPro" id="IPR000380">
    <property type="entry name" value="Topo_IA"/>
</dbReference>
<evidence type="ECO:0000256" key="7">
    <source>
        <dbReference type="ARBA" id="ARBA00023029"/>
    </source>
</evidence>
<dbReference type="Gene3D" id="2.70.20.10">
    <property type="entry name" value="Topoisomerase I, domain 3"/>
    <property type="match status" value="1"/>
</dbReference>
<dbReference type="GO" id="GO:0008270">
    <property type="term" value="F:zinc ion binding"/>
    <property type="evidence" value="ECO:0007669"/>
    <property type="project" value="UniProtKB-KW"/>
</dbReference>
<feature type="site" description="Interaction with DNA" evidence="10">
    <location>
        <position position="154"/>
    </location>
</feature>
<dbReference type="PRINTS" id="PR00417">
    <property type="entry name" value="PRTPISMRASEI"/>
</dbReference>
<dbReference type="PANTHER" id="PTHR42785">
    <property type="entry name" value="DNA TOPOISOMERASE, TYPE IA, CORE"/>
    <property type="match status" value="1"/>
</dbReference>
<feature type="site" description="Interaction with DNA" evidence="10">
    <location>
        <position position="490"/>
    </location>
</feature>
<keyword evidence="7 10" id="KW-0799">Topoisomerase</keyword>
<dbReference type="SMART" id="SM00493">
    <property type="entry name" value="TOPRIM"/>
    <property type="match status" value="1"/>
</dbReference>
<dbReference type="InterPro" id="IPR013824">
    <property type="entry name" value="Topo_IA_cen_sub1"/>
</dbReference>
<feature type="site" description="Interaction with DNA" evidence="10">
    <location>
        <position position="142"/>
    </location>
</feature>
<evidence type="ECO:0000256" key="1">
    <source>
        <dbReference type="ARBA" id="ARBA00000213"/>
    </source>
</evidence>
<gene>
    <name evidence="10" type="primary">topA</name>
    <name evidence="13" type="ORF">EDD75_0526</name>
</gene>
<dbReference type="SMART" id="SM00436">
    <property type="entry name" value="TOP1Bc"/>
    <property type="match status" value="1"/>
</dbReference>
<dbReference type="SUPFAM" id="SSF57783">
    <property type="entry name" value="Zinc beta-ribbon"/>
    <property type="match status" value="2"/>
</dbReference>
<feature type="site" description="Interaction with DNA" evidence="10">
    <location>
        <position position="147"/>
    </location>
</feature>
<dbReference type="GO" id="GO:0006265">
    <property type="term" value="P:DNA topological change"/>
    <property type="evidence" value="ECO:0007669"/>
    <property type="project" value="UniProtKB-UniRule"/>
</dbReference>
<dbReference type="InterPro" id="IPR003602">
    <property type="entry name" value="Topo_IA_DNA-bd_dom"/>
</dbReference>
<evidence type="ECO:0000256" key="4">
    <source>
        <dbReference type="ARBA" id="ARBA00022771"/>
    </source>
</evidence>
<keyword evidence="4" id="KW-0863">Zinc-finger</keyword>
<comment type="subunit">
    <text evidence="10">Monomer.</text>
</comment>
<keyword evidence="8 10" id="KW-0238">DNA-binding</keyword>
<evidence type="ECO:0000313" key="13">
    <source>
        <dbReference type="EMBL" id="RPF49706.1"/>
    </source>
</evidence>
<evidence type="ECO:0000256" key="5">
    <source>
        <dbReference type="ARBA" id="ARBA00022833"/>
    </source>
</evidence>
<evidence type="ECO:0000256" key="2">
    <source>
        <dbReference type="ARBA" id="ARBA00009446"/>
    </source>
</evidence>
<dbReference type="InterPro" id="IPR023406">
    <property type="entry name" value="Topo_IA_AS"/>
</dbReference>
<dbReference type="NCBIfam" id="TIGR01051">
    <property type="entry name" value="topA_bact"/>
    <property type="match status" value="1"/>
</dbReference>
<dbReference type="OrthoDB" id="9804262at2"/>
<sequence length="699" mass="78683">MKTLVIVESPAKARTLAKFLGKSYTVRASMGHVRDLPKSELGVDVERGFQPKYITIRGKGAMIRELKSARGHHDVVLLASDPDREGEAIAWHICQLLNIPPEAPCRIEFNEITLAAVTEALKKPRPINIHQVNAQQARRVLDRLVGYNLSPLLWRKVRRGLSAGRVQSVALRLICDREKEIEAFVPEEYWTLTARLQKEGYPPFEARLMKMGEEKVALRSEGDVQAVLAALQGQPFTVYRIGRQEKIKRPPLPFTTSTLQQEANKRFGFTPQRTMLIAQQLYEGIELGKEGPVGLVTYIRTDSVRVATAAAQEAAQYITARFGREYAGDGKERTVLPKGTRIQDAHEAIRPTAVAREPEAIKKYLTEEQFKLYGLIWERFVASEMAPAVFDVTRVDIGAGDYLFRATGAVLRFAGFLQLVGETPEEEELGVALPELVEGERLSLVELVPKQHWTQPPPRYTEASLVRALEENGVGRPSTYAPTIETIIKRGYVSRKGRVLHPTELGKTVVELLKAYFPGIIDIQFTAMMEEKLDAIEEGKADWVKLLEDFYEPFKEELRKADIEVERIKVTEEVSGEVCERCGRSMVVKQGRYGKFLACPGFPECRNTRPLRTGTGIPCPECGAELVLRHTKKGRPFYGCSRYPECAFTTWREPVKERCPQCNGLLVREKGRKQEFLVCLNKECGYKRPVERAGGGTGE</sequence>
<evidence type="ECO:0000256" key="3">
    <source>
        <dbReference type="ARBA" id="ARBA00022723"/>
    </source>
</evidence>
<feature type="site" description="Interaction with DNA" evidence="10">
    <location>
        <position position="300"/>
    </location>
</feature>
<evidence type="ECO:0000256" key="10">
    <source>
        <dbReference type="HAMAP-Rule" id="MF_00952"/>
    </source>
</evidence>
<feature type="region of interest" description="Interaction with DNA" evidence="10">
    <location>
        <begin position="162"/>
        <end position="167"/>
    </location>
</feature>
<protein>
    <recommendedName>
        <fullName evidence="10">DNA topoisomerase 1</fullName>
        <ecNumber evidence="10">5.6.2.1</ecNumber>
    </recommendedName>
    <alternativeName>
        <fullName evidence="10">DNA topoisomerase I</fullName>
    </alternativeName>
</protein>
<comment type="catalytic activity">
    <reaction evidence="1 10">
        <text>ATP-independent breakage of single-stranded DNA, followed by passage and rejoining.</text>
        <dbReference type="EC" id="5.6.2.1"/>
    </reaction>
</comment>
<comment type="similarity">
    <text evidence="2 10">Belongs to the type IA topoisomerase family.</text>
</comment>
<dbReference type="InterPro" id="IPR005733">
    <property type="entry name" value="TopoI_bac-type"/>
</dbReference>
<keyword evidence="6" id="KW-0460">Magnesium</keyword>
<dbReference type="InterPro" id="IPR028612">
    <property type="entry name" value="Topoisom_1_IA"/>
</dbReference>
<organism evidence="13 14">
    <name type="scientific">Thermodesulfitimonas autotrophica</name>
    <dbReference type="NCBI Taxonomy" id="1894989"/>
    <lineage>
        <taxon>Bacteria</taxon>
        <taxon>Bacillati</taxon>
        <taxon>Bacillota</taxon>
        <taxon>Clostridia</taxon>
        <taxon>Thermoanaerobacterales</taxon>
        <taxon>Thermoanaerobacteraceae</taxon>
        <taxon>Thermodesulfitimonas</taxon>
    </lineage>
</organism>
<dbReference type="InterPro" id="IPR006171">
    <property type="entry name" value="TOPRIM_dom"/>
</dbReference>
<dbReference type="PROSITE" id="PS50880">
    <property type="entry name" value="TOPRIM"/>
    <property type="match status" value="1"/>
</dbReference>
<dbReference type="PROSITE" id="PS00396">
    <property type="entry name" value="TOPO_IA_1"/>
    <property type="match status" value="1"/>
</dbReference>
<keyword evidence="3" id="KW-0479">Metal-binding</keyword>
<evidence type="ECO:0000313" key="14">
    <source>
        <dbReference type="Proteomes" id="UP000282654"/>
    </source>
</evidence>
<feature type="active site" description="O-(5'-phospho-DNA)-tyrosine intermediate" evidence="10">
    <location>
        <position position="298"/>
    </location>
</feature>
<accession>A0A3N5AWS5</accession>
<dbReference type="InterPro" id="IPR034149">
    <property type="entry name" value="TOPRIM_TopoI"/>
</dbReference>
<proteinExistence type="inferred from homology"/>
<dbReference type="SMART" id="SM00437">
    <property type="entry name" value="TOP1Ac"/>
    <property type="match status" value="1"/>
</dbReference>
<dbReference type="PROSITE" id="PS52039">
    <property type="entry name" value="TOPO_IA_2"/>
    <property type="match status" value="1"/>
</dbReference>
<keyword evidence="14" id="KW-1185">Reference proteome</keyword>
<reference evidence="13 14" key="1">
    <citation type="submission" date="2018-11" db="EMBL/GenBank/DDBJ databases">
        <title>Genomic Encyclopedia of Type Strains, Phase IV (KMG-IV): sequencing the most valuable type-strain genomes for metagenomic binning, comparative biology and taxonomic classification.</title>
        <authorList>
            <person name="Goeker M."/>
        </authorList>
    </citation>
    <scope>NUCLEOTIDE SEQUENCE [LARGE SCALE GENOMIC DNA]</scope>
    <source>
        <strain evidence="13 14">DSM 102936</strain>
    </source>
</reference>
<feature type="site" description="Interaction with DNA" evidence="10">
    <location>
        <position position="138"/>
    </location>
</feature>
<evidence type="ECO:0000259" key="12">
    <source>
        <dbReference type="PROSITE" id="PS52039"/>
    </source>
</evidence>
<dbReference type="Gene3D" id="1.10.460.10">
    <property type="entry name" value="Topoisomerase I, domain 2"/>
    <property type="match status" value="1"/>
</dbReference>
<feature type="domain" description="Topo IA-type catalytic" evidence="12">
    <location>
        <begin position="128"/>
        <end position="558"/>
    </location>
</feature>
<comment type="function">
    <text evidence="10">Releases the supercoiling and torsional tension of DNA, which is introduced during the DNA replication and transcription, by transiently cleaving and rejoining one strand of the DNA duplex. Introduces a single-strand break via transesterification at a target site in duplex DNA. The scissile phosphodiester is attacked by the catalytic tyrosine of the enzyme, resulting in the formation of a DNA-(5'-phosphotyrosyl)-enzyme intermediate and the expulsion of a 3'-OH DNA strand. The free DNA strand then undergoes passage around the unbroken strand, thus removing DNA supercoils. Finally, in the religation step, the DNA 3'-OH attacks the covalent intermediate to expel the active-site tyrosine and restore the DNA phosphodiester backbone.</text>
</comment>
<dbReference type="InterPro" id="IPR013825">
    <property type="entry name" value="Topo_IA_cen_sub2"/>
</dbReference>
<dbReference type="InterPro" id="IPR003601">
    <property type="entry name" value="Topo_IA_2"/>
</dbReference>
<dbReference type="GO" id="GO:0005694">
    <property type="term" value="C:chromosome"/>
    <property type="evidence" value="ECO:0007669"/>
    <property type="project" value="InterPro"/>
</dbReference>
<feature type="domain" description="Toprim" evidence="11">
    <location>
        <begin position="2"/>
        <end position="112"/>
    </location>
</feature>